<evidence type="ECO:0000313" key="10">
    <source>
        <dbReference type="Proteomes" id="UP000254040"/>
    </source>
</evidence>
<evidence type="ECO:0000256" key="4">
    <source>
        <dbReference type="ARBA" id="ARBA00023163"/>
    </source>
</evidence>
<dbReference type="GO" id="GO:0000428">
    <property type="term" value="C:DNA-directed RNA polymerase complex"/>
    <property type="evidence" value="ECO:0007669"/>
    <property type="project" value="UniProtKB-KW"/>
</dbReference>
<dbReference type="CDD" id="cd06171">
    <property type="entry name" value="Sigma70_r4"/>
    <property type="match status" value="1"/>
</dbReference>
<organism evidence="8 10">
    <name type="scientific">Legionella moravica</name>
    <dbReference type="NCBI Taxonomy" id="39962"/>
    <lineage>
        <taxon>Bacteria</taxon>
        <taxon>Pseudomonadati</taxon>
        <taxon>Pseudomonadota</taxon>
        <taxon>Gammaproteobacteria</taxon>
        <taxon>Legionellales</taxon>
        <taxon>Legionellaceae</taxon>
        <taxon>Legionella</taxon>
    </lineage>
</organism>
<dbReference type="InterPro" id="IPR014284">
    <property type="entry name" value="RNA_pol_sigma-70_dom"/>
</dbReference>
<dbReference type="InterPro" id="IPR013249">
    <property type="entry name" value="RNA_pol_sigma70_r4_t2"/>
</dbReference>
<evidence type="ECO:0000259" key="6">
    <source>
        <dbReference type="Pfam" id="PF08281"/>
    </source>
</evidence>
<proteinExistence type="inferred from homology"/>
<name>A0A378JXD3_9GAMM</name>
<feature type="domain" description="RNA polymerase sigma-70 region 2" evidence="5">
    <location>
        <begin position="27"/>
        <end position="93"/>
    </location>
</feature>
<dbReference type="Gene3D" id="1.10.10.10">
    <property type="entry name" value="Winged helix-like DNA-binding domain superfamily/Winged helix DNA-binding domain"/>
    <property type="match status" value="1"/>
</dbReference>
<sequence length="190" mass="22486">MNRDSPYTDEYLVELARDGSSVAYNQLLERYDHKVQRVIYFYINDQAYAKDLAQEVLLKVYRNLHFFKDKSQFSTWLYKITQNTIKNYYRSASLRLDSEAHFVDEQYSSFYNSPEHHLMTTEITDQIESAISQLSEDLRLCYGMHVFEGCTYEHIAQELNCPIGTVRSRIHRARKLVTNFVDRRNKNVAG</sequence>
<evidence type="ECO:0000256" key="3">
    <source>
        <dbReference type="ARBA" id="ARBA00023082"/>
    </source>
</evidence>
<evidence type="ECO:0000313" key="8">
    <source>
        <dbReference type="EMBL" id="STX62697.1"/>
    </source>
</evidence>
<dbReference type="PANTHER" id="PTHR43133">
    <property type="entry name" value="RNA POLYMERASE ECF-TYPE SIGMA FACTO"/>
    <property type="match status" value="1"/>
</dbReference>
<accession>A0A378JXD3</accession>
<comment type="similarity">
    <text evidence="1">Belongs to the sigma-70 factor family. ECF subfamily.</text>
</comment>
<dbReference type="GO" id="GO:0003677">
    <property type="term" value="F:DNA binding"/>
    <property type="evidence" value="ECO:0007669"/>
    <property type="project" value="InterPro"/>
</dbReference>
<dbReference type="EMBL" id="LNYN01000014">
    <property type="protein sequence ID" value="KTD35549.1"/>
    <property type="molecule type" value="Genomic_DNA"/>
</dbReference>
<dbReference type="SUPFAM" id="SSF88659">
    <property type="entry name" value="Sigma3 and sigma4 domains of RNA polymerase sigma factors"/>
    <property type="match status" value="1"/>
</dbReference>
<keyword evidence="9" id="KW-1185">Reference proteome</keyword>
<dbReference type="Gene3D" id="1.10.1740.10">
    <property type="match status" value="1"/>
</dbReference>
<evidence type="ECO:0000313" key="7">
    <source>
        <dbReference type="EMBL" id="KTD35549.1"/>
    </source>
</evidence>
<reference evidence="7 9" key="1">
    <citation type="submission" date="2015-11" db="EMBL/GenBank/DDBJ databases">
        <title>Genomic analysis of 38 Legionella species identifies large and diverse effector repertoires.</title>
        <authorList>
            <person name="Burstein D."/>
            <person name="Amaro F."/>
            <person name="Zusman T."/>
            <person name="Lifshitz Z."/>
            <person name="Cohen O."/>
            <person name="Gilbert J.A."/>
            <person name="Pupko T."/>
            <person name="Shuman H.A."/>
            <person name="Segal G."/>
        </authorList>
    </citation>
    <scope>NUCLEOTIDE SEQUENCE [LARGE SCALE GENOMIC DNA]</scope>
    <source>
        <strain evidence="7 9">ATCC 43877</strain>
    </source>
</reference>
<protein>
    <submittedName>
        <fullName evidence="8">DNA-directed RNA polymerase specialized sigma subunit</fullName>
    </submittedName>
    <submittedName>
        <fullName evidence="7">Sigma factor RpoE (Sigma 24)</fullName>
    </submittedName>
</protein>
<evidence type="ECO:0000256" key="1">
    <source>
        <dbReference type="ARBA" id="ARBA00010641"/>
    </source>
</evidence>
<reference evidence="8 10" key="2">
    <citation type="submission" date="2018-06" db="EMBL/GenBank/DDBJ databases">
        <authorList>
            <consortium name="Pathogen Informatics"/>
            <person name="Doyle S."/>
        </authorList>
    </citation>
    <scope>NUCLEOTIDE SEQUENCE [LARGE SCALE GENOMIC DNA]</scope>
    <source>
        <strain evidence="8 10">NCTC12239</strain>
    </source>
</reference>
<gene>
    <name evidence="8" type="primary">rpoE</name>
    <name evidence="7" type="ORF">Lmor_0996</name>
    <name evidence="8" type="ORF">NCTC12239_01636</name>
</gene>
<keyword evidence="4" id="KW-0804">Transcription</keyword>
<dbReference type="NCBIfam" id="TIGR02937">
    <property type="entry name" value="sigma70-ECF"/>
    <property type="match status" value="1"/>
</dbReference>
<dbReference type="Pfam" id="PF08281">
    <property type="entry name" value="Sigma70_r4_2"/>
    <property type="match status" value="1"/>
</dbReference>
<dbReference type="STRING" id="39962.Lmor_0996"/>
<dbReference type="InterPro" id="IPR007627">
    <property type="entry name" value="RNA_pol_sigma70_r2"/>
</dbReference>
<dbReference type="GO" id="GO:0016987">
    <property type="term" value="F:sigma factor activity"/>
    <property type="evidence" value="ECO:0007669"/>
    <property type="project" value="UniProtKB-KW"/>
</dbReference>
<dbReference type="EMBL" id="UGOG01000001">
    <property type="protein sequence ID" value="STX62697.1"/>
    <property type="molecule type" value="Genomic_DNA"/>
</dbReference>
<dbReference type="PANTHER" id="PTHR43133:SF53">
    <property type="entry name" value="ECF RNA POLYMERASE SIGMA-E FACTOR"/>
    <property type="match status" value="1"/>
</dbReference>
<dbReference type="Proteomes" id="UP000254040">
    <property type="component" value="Unassembled WGS sequence"/>
</dbReference>
<dbReference type="Proteomes" id="UP000054985">
    <property type="component" value="Unassembled WGS sequence"/>
</dbReference>
<dbReference type="InterPro" id="IPR039425">
    <property type="entry name" value="RNA_pol_sigma-70-like"/>
</dbReference>
<dbReference type="InterPro" id="IPR036388">
    <property type="entry name" value="WH-like_DNA-bd_sf"/>
</dbReference>
<dbReference type="Pfam" id="PF04542">
    <property type="entry name" value="Sigma70_r2"/>
    <property type="match status" value="1"/>
</dbReference>
<dbReference type="InterPro" id="IPR013324">
    <property type="entry name" value="RNA_pol_sigma_r3/r4-like"/>
</dbReference>
<evidence type="ECO:0000259" key="5">
    <source>
        <dbReference type="Pfam" id="PF04542"/>
    </source>
</evidence>
<evidence type="ECO:0000256" key="2">
    <source>
        <dbReference type="ARBA" id="ARBA00023015"/>
    </source>
</evidence>
<keyword evidence="3" id="KW-0731">Sigma factor</keyword>
<dbReference type="GO" id="GO:0006352">
    <property type="term" value="P:DNA-templated transcription initiation"/>
    <property type="evidence" value="ECO:0007669"/>
    <property type="project" value="InterPro"/>
</dbReference>
<dbReference type="SUPFAM" id="SSF88946">
    <property type="entry name" value="Sigma2 domain of RNA polymerase sigma factors"/>
    <property type="match status" value="1"/>
</dbReference>
<dbReference type="RefSeq" id="WP_028384708.1">
    <property type="nucleotide sequence ID" value="NZ_CAAAJG010000009.1"/>
</dbReference>
<dbReference type="InterPro" id="IPR013325">
    <property type="entry name" value="RNA_pol_sigma_r2"/>
</dbReference>
<dbReference type="AlphaFoldDB" id="A0A378JXD3"/>
<dbReference type="OrthoDB" id="9780326at2"/>
<feature type="domain" description="RNA polymerase sigma factor 70 region 4 type 2" evidence="6">
    <location>
        <begin position="125"/>
        <end position="175"/>
    </location>
</feature>
<keyword evidence="8" id="KW-0240">DNA-directed RNA polymerase</keyword>
<keyword evidence="2" id="KW-0805">Transcription regulation</keyword>
<evidence type="ECO:0000313" key="9">
    <source>
        <dbReference type="Proteomes" id="UP000054985"/>
    </source>
</evidence>